<dbReference type="KEGG" id="talb:FTW19_23055"/>
<dbReference type="InterPro" id="IPR038158">
    <property type="entry name" value="H-NOX_domain_sf"/>
</dbReference>
<dbReference type="InterPro" id="IPR011644">
    <property type="entry name" value="Heme_NO-bd"/>
</dbReference>
<dbReference type="GO" id="GO:0020037">
    <property type="term" value="F:heme binding"/>
    <property type="evidence" value="ECO:0007669"/>
    <property type="project" value="InterPro"/>
</dbReference>
<gene>
    <name evidence="2" type="ORF">FTW19_23055</name>
</gene>
<dbReference type="AlphaFoldDB" id="A0A5B9EGB0"/>
<proteinExistence type="predicted"/>
<protein>
    <recommendedName>
        <fullName evidence="1">Heme NO-binding domain-containing protein</fullName>
    </recommendedName>
</protein>
<organism evidence="2 3">
    <name type="scientific">Terriglobus albidus</name>
    <dbReference type="NCBI Taxonomy" id="1592106"/>
    <lineage>
        <taxon>Bacteria</taxon>
        <taxon>Pseudomonadati</taxon>
        <taxon>Acidobacteriota</taxon>
        <taxon>Terriglobia</taxon>
        <taxon>Terriglobales</taxon>
        <taxon>Acidobacteriaceae</taxon>
        <taxon>Terriglobus</taxon>
    </lineage>
</organism>
<dbReference type="EMBL" id="CP042806">
    <property type="protein sequence ID" value="QEE30614.1"/>
    <property type="molecule type" value="Genomic_DNA"/>
</dbReference>
<evidence type="ECO:0000313" key="3">
    <source>
        <dbReference type="Proteomes" id="UP000321820"/>
    </source>
</evidence>
<dbReference type="InterPro" id="IPR024096">
    <property type="entry name" value="NO_sig/Golgi_transp_ligand-bd"/>
</dbReference>
<dbReference type="Pfam" id="PF07700">
    <property type="entry name" value="HNOB"/>
    <property type="match status" value="1"/>
</dbReference>
<accession>A0A5B9EGB0</accession>
<dbReference type="OrthoDB" id="7266652at2"/>
<keyword evidence="3" id="KW-1185">Reference proteome</keyword>
<dbReference type="SUPFAM" id="SSF111126">
    <property type="entry name" value="Ligand-binding domain in the NO signalling and Golgi transport"/>
    <property type="match status" value="1"/>
</dbReference>
<name>A0A5B9EGB0_9BACT</name>
<evidence type="ECO:0000313" key="2">
    <source>
        <dbReference type="EMBL" id="QEE30614.1"/>
    </source>
</evidence>
<dbReference type="Proteomes" id="UP000321820">
    <property type="component" value="Chromosome"/>
</dbReference>
<evidence type="ECO:0000259" key="1">
    <source>
        <dbReference type="Pfam" id="PF07700"/>
    </source>
</evidence>
<feature type="domain" description="Heme NO-binding" evidence="1">
    <location>
        <begin position="22"/>
        <end position="179"/>
    </location>
</feature>
<dbReference type="Gene3D" id="3.90.1520.10">
    <property type="entry name" value="H-NOX domain"/>
    <property type="match status" value="1"/>
</dbReference>
<sequence>MPATADEAKKYPPKALREVAVKGIVFNWLEEIVTAEFDPETWEELLDQAGSDGIYASFGSYPDEEMTRLVEITAGMLGKTLVETWRWLGRRAVPLMAIHYPMSFAATNTLRDLLLSLPYTMDPESRMSNTTDIFSEFTVCEGENEALLVGYRAPINLCGLAEGLADGAAEYFGDAIEIDQLKCTIQEDDTCLYRVRFLGSDDQPLDMDDSKFVLFL</sequence>
<reference evidence="2 3" key="1">
    <citation type="submission" date="2019-08" db="EMBL/GenBank/DDBJ databases">
        <title>Complete genome sequence of Terriglobus albidus strain ORNL.</title>
        <authorList>
            <person name="Podar M."/>
        </authorList>
    </citation>
    <scope>NUCLEOTIDE SEQUENCE [LARGE SCALE GENOMIC DNA]</scope>
    <source>
        <strain evidence="2 3">ORNL</strain>
    </source>
</reference>